<feature type="transmembrane region" description="Helical" evidence="1">
    <location>
        <begin position="59"/>
        <end position="83"/>
    </location>
</feature>
<evidence type="ECO:0000313" key="7">
    <source>
        <dbReference type="Proteomes" id="UP000310421"/>
    </source>
</evidence>
<comment type="caution">
    <text evidence="4">The sequence shown here is derived from an EMBL/GenBank/DDBJ whole genome shotgun (WGS) entry which is preliminary data.</text>
</comment>
<dbReference type="AlphaFoldDB" id="A0A4S9WXX6"/>
<evidence type="ECO:0000313" key="2">
    <source>
        <dbReference type="EMBL" id="THW13326.1"/>
    </source>
</evidence>
<keyword evidence="1" id="KW-0812">Transmembrane</keyword>
<dbReference type="Proteomes" id="UP000309734">
    <property type="component" value="Unassembled WGS sequence"/>
</dbReference>
<keyword evidence="1" id="KW-0472">Membrane</keyword>
<evidence type="ECO:0000313" key="5">
    <source>
        <dbReference type="Proteomes" id="UP000308014"/>
    </source>
</evidence>
<dbReference type="Proteomes" id="UP000308014">
    <property type="component" value="Unassembled WGS sequence"/>
</dbReference>
<keyword evidence="1" id="KW-1133">Transmembrane helix</keyword>
<proteinExistence type="predicted"/>
<evidence type="ECO:0000256" key="1">
    <source>
        <dbReference type="SAM" id="Phobius"/>
    </source>
</evidence>
<name>A0A4S9WXX6_AURPU</name>
<evidence type="ECO:0000313" key="4">
    <source>
        <dbReference type="EMBL" id="THZ71085.1"/>
    </source>
</evidence>
<dbReference type="Proteomes" id="UP000310421">
    <property type="component" value="Unassembled WGS sequence"/>
</dbReference>
<reference evidence="5 6" key="1">
    <citation type="submission" date="2018-10" db="EMBL/GenBank/DDBJ databases">
        <title>Fifty Aureobasidium pullulans genomes reveal a recombining polyextremotolerant generalist.</title>
        <authorList>
            <person name="Gostincar C."/>
            <person name="Turk M."/>
            <person name="Zajc J."/>
            <person name="Gunde-Cimerman N."/>
        </authorList>
    </citation>
    <scope>NUCLEOTIDE SEQUENCE [LARGE SCALE GENOMIC DNA]</scope>
    <source>
        <strain evidence="3 7">EXF-10751</strain>
        <strain evidence="2 5">EXF-11318</strain>
        <strain evidence="4 6">EXF-3519</strain>
    </source>
</reference>
<dbReference type="EMBL" id="QZAN01000167">
    <property type="protein sequence ID" value="THW55982.1"/>
    <property type="molecule type" value="Genomic_DNA"/>
</dbReference>
<organism evidence="4 6">
    <name type="scientific">Aureobasidium pullulans</name>
    <name type="common">Black yeast</name>
    <name type="synonym">Pullularia pullulans</name>
    <dbReference type="NCBI Taxonomy" id="5580"/>
    <lineage>
        <taxon>Eukaryota</taxon>
        <taxon>Fungi</taxon>
        <taxon>Dikarya</taxon>
        <taxon>Ascomycota</taxon>
        <taxon>Pezizomycotina</taxon>
        <taxon>Dothideomycetes</taxon>
        <taxon>Dothideomycetidae</taxon>
        <taxon>Dothideales</taxon>
        <taxon>Saccotheciaceae</taxon>
        <taxon>Aureobasidium</taxon>
    </lineage>
</organism>
<dbReference type="EMBL" id="QZBS01000164">
    <property type="protein sequence ID" value="THZ71085.1"/>
    <property type="molecule type" value="Genomic_DNA"/>
</dbReference>
<protein>
    <submittedName>
        <fullName evidence="4">Uncharacterized protein</fullName>
    </submittedName>
</protein>
<dbReference type="EMBL" id="QZAJ01000239">
    <property type="protein sequence ID" value="THW13326.1"/>
    <property type="molecule type" value="Genomic_DNA"/>
</dbReference>
<evidence type="ECO:0000313" key="6">
    <source>
        <dbReference type="Proteomes" id="UP000309734"/>
    </source>
</evidence>
<sequence length="276" mass="30925">MMLPGTNPTPSASSISPTTVYGITPAVFPTYPSHFYRPQATETSAWDTLWRSPKSFSDLLIFIPLFLGTIVCLLIMLGFLVLVRDYVLLESASTYGGRQQTRKEELLAAQVMIAEEEHEKEGKSAAIWFCTQEIIEEGNELTFGDSGPKTRVVAIYTAGVGLKVALPKFAPSRVEELKMQQFDDEGVWGEDWNNAWKLDSRAGWICLGWNRDGNEGVQTVVDAWVEKWDATVARDWDDWIRGFLGDIVSQRCEVGWELLRTTGAAGSSTIRCERCR</sequence>
<accession>A0A4S9WXX6</accession>
<gene>
    <name evidence="4" type="ORF">D6C85_05514</name>
    <name evidence="3" type="ORF">D6D20_09065</name>
    <name evidence="2" type="ORF">D6D24_06107</name>
</gene>
<evidence type="ECO:0000313" key="3">
    <source>
        <dbReference type="EMBL" id="THW55982.1"/>
    </source>
</evidence>